<organism evidence="1 2">
    <name type="scientific">Streptomyces hydrogenans</name>
    <dbReference type="NCBI Taxonomy" id="1873719"/>
    <lineage>
        <taxon>Bacteria</taxon>
        <taxon>Bacillati</taxon>
        <taxon>Actinomycetota</taxon>
        <taxon>Actinomycetes</taxon>
        <taxon>Kitasatosporales</taxon>
        <taxon>Streptomycetaceae</taxon>
        <taxon>Streptomyces</taxon>
    </lineage>
</organism>
<dbReference type="Proteomes" id="UP001052739">
    <property type="component" value="Unassembled WGS sequence"/>
</dbReference>
<accession>A0ABQ3PR87</accession>
<proteinExistence type="predicted"/>
<gene>
    <name evidence="1" type="ORF">Shyd_88990</name>
</gene>
<sequence>MTTEGLDDDGHIAREGSLDRVPAEFTPVVATARALIAETFGDDRLHSAYLYGSIPRGTAIPTVSDLDLLLALRREPTGADRTDADALETRLDASFRQIDGAGVLLFSTDTLLSDLERHDLGWFVACLCTPLLGDDLATVLPRYRPTPLLARETNGDLGLALPRWREQYAAAVTDDRLRALSRVVARRVVRSGFTLVMPRWGGWTSDLTRSAEVFARYYPDRAGQMALAATTARTPTTDRTVLTLLIDELAPWLAAEYTSVHGPKTPRP</sequence>
<dbReference type="RefSeq" id="WP_190223917.1">
    <property type="nucleotide sequence ID" value="NZ_BNBS01000044.1"/>
</dbReference>
<name>A0ABQ3PR87_9ACTN</name>
<keyword evidence="2" id="KW-1185">Reference proteome</keyword>
<dbReference type="EMBL" id="BNDW01000117">
    <property type="protein sequence ID" value="GHI27528.1"/>
    <property type="molecule type" value="Genomic_DNA"/>
</dbReference>
<dbReference type="InterPro" id="IPR043519">
    <property type="entry name" value="NT_sf"/>
</dbReference>
<evidence type="ECO:0000313" key="1">
    <source>
        <dbReference type="EMBL" id="GHI27528.1"/>
    </source>
</evidence>
<comment type="caution">
    <text evidence="1">The sequence shown here is derived from an EMBL/GenBank/DDBJ whole genome shotgun (WGS) entry which is preliminary data.</text>
</comment>
<protein>
    <submittedName>
        <fullName evidence="1">Nucleotidyltransferase</fullName>
    </submittedName>
</protein>
<evidence type="ECO:0000313" key="2">
    <source>
        <dbReference type="Proteomes" id="UP001052739"/>
    </source>
</evidence>
<dbReference type="SUPFAM" id="SSF81301">
    <property type="entry name" value="Nucleotidyltransferase"/>
    <property type="match status" value="1"/>
</dbReference>
<reference evidence="1" key="1">
    <citation type="submission" date="2024-05" db="EMBL/GenBank/DDBJ databases">
        <title>Whole genome shotgun sequence of Streptomyces hydrogenans NBRC 13475.</title>
        <authorList>
            <person name="Komaki H."/>
            <person name="Tamura T."/>
        </authorList>
    </citation>
    <scope>NUCLEOTIDE SEQUENCE</scope>
    <source>
        <strain evidence="1">NBRC 13475</strain>
    </source>
</reference>